<dbReference type="Proteomes" id="UP001177003">
    <property type="component" value="Chromosome 4"/>
</dbReference>
<keyword evidence="2" id="KW-1185">Reference proteome</keyword>
<dbReference type="AlphaFoldDB" id="A0AA35YVS3"/>
<sequence length="158" mass="17254">MVMVTLIHDVLLDDGDVVTGEMVWSGGSDNTVVEASRILVAYELLVTKGILEEERTEHLSLFFPYSSRFLSFVLLSSKVLFLFSSMVDPSGTLPTEVKYKFLAETYGLSSADGVEFPSPGSSIMSPLPGKVGVYLKTLDAGLHLPLTDFQEEVLQKDG</sequence>
<protein>
    <submittedName>
        <fullName evidence="1">Uncharacterized protein</fullName>
    </submittedName>
</protein>
<dbReference type="EMBL" id="OX465080">
    <property type="protein sequence ID" value="CAI9280923.1"/>
    <property type="molecule type" value="Genomic_DNA"/>
</dbReference>
<evidence type="ECO:0000313" key="1">
    <source>
        <dbReference type="EMBL" id="CAI9280923.1"/>
    </source>
</evidence>
<evidence type="ECO:0000313" key="2">
    <source>
        <dbReference type="Proteomes" id="UP001177003"/>
    </source>
</evidence>
<name>A0AA35YVS3_LACSI</name>
<proteinExistence type="predicted"/>
<reference evidence="1" key="1">
    <citation type="submission" date="2023-04" db="EMBL/GenBank/DDBJ databases">
        <authorList>
            <person name="Vijverberg K."/>
            <person name="Xiong W."/>
            <person name="Schranz E."/>
        </authorList>
    </citation>
    <scope>NUCLEOTIDE SEQUENCE</scope>
</reference>
<organism evidence="1 2">
    <name type="scientific">Lactuca saligna</name>
    <name type="common">Willowleaf lettuce</name>
    <dbReference type="NCBI Taxonomy" id="75948"/>
    <lineage>
        <taxon>Eukaryota</taxon>
        <taxon>Viridiplantae</taxon>
        <taxon>Streptophyta</taxon>
        <taxon>Embryophyta</taxon>
        <taxon>Tracheophyta</taxon>
        <taxon>Spermatophyta</taxon>
        <taxon>Magnoliopsida</taxon>
        <taxon>eudicotyledons</taxon>
        <taxon>Gunneridae</taxon>
        <taxon>Pentapetalae</taxon>
        <taxon>asterids</taxon>
        <taxon>campanulids</taxon>
        <taxon>Asterales</taxon>
        <taxon>Asteraceae</taxon>
        <taxon>Cichorioideae</taxon>
        <taxon>Cichorieae</taxon>
        <taxon>Lactucinae</taxon>
        <taxon>Lactuca</taxon>
    </lineage>
</organism>
<accession>A0AA35YVS3</accession>
<gene>
    <name evidence="1" type="ORF">LSALG_LOCUS20648</name>
</gene>